<dbReference type="AlphaFoldDB" id="A0A8J3FCG6"/>
<evidence type="ECO:0000313" key="1">
    <source>
        <dbReference type="EMBL" id="GGK06149.1"/>
    </source>
</evidence>
<gene>
    <name evidence="1" type="ORF">GCM10010123_40000</name>
</gene>
<accession>A0A8J3FCG6</accession>
<organism evidence="1 2">
    <name type="scientific">Pilimelia anulata</name>
    <dbReference type="NCBI Taxonomy" id="53371"/>
    <lineage>
        <taxon>Bacteria</taxon>
        <taxon>Bacillati</taxon>
        <taxon>Actinomycetota</taxon>
        <taxon>Actinomycetes</taxon>
        <taxon>Micromonosporales</taxon>
        <taxon>Micromonosporaceae</taxon>
        <taxon>Pilimelia</taxon>
    </lineage>
</organism>
<dbReference type="Proteomes" id="UP000649739">
    <property type="component" value="Unassembled WGS sequence"/>
</dbReference>
<keyword evidence="2" id="KW-1185">Reference proteome</keyword>
<reference evidence="1" key="2">
    <citation type="submission" date="2020-09" db="EMBL/GenBank/DDBJ databases">
        <authorList>
            <person name="Sun Q."/>
            <person name="Ohkuma M."/>
        </authorList>
    </citation>
    <scope>NUCLEOTIDE SEQUENCE</scope>
    <source>
        <strain evidence="1">JCM 3090</strain>
    </source>
</reference>
<dbReference type="EMBL" id="BMQB01000010">
    <property type="protein sequence ID" value="GGK06149.1"/>
    <property type="molecule type" value="Genomic_DNA"/>
</dbReference>
<reference evidence="1" key="1">
    <citation type="journal article" date="2014" name="Int. J. Syst. Evol. Microbiol.">
        <title>Complete genome sequence of Corynebacterium casei LMG S-19264T (=DSM 44701T), isolated from a smear-ripened cheese.</title>
        <authorList>
            <consortium name="US DOE Joint Genome Institute (JGI-PGF)"/>
            <person name="Walter F."/>
            <person name="Albersmeier A."/>
            <person name="Kalinowski J."/>
            <person name="Ruckert C."/>
        </authorList>
    </citation>
    <scope>NUCLEOTIDE SEQUENCE</scope>
    <source>
        <strain evidence="1">JCM 3090</strain>
    </source>
</reference>
<dbReference type="RefSeq" id="WP_189171729.1">
    <property type="nucleotide sequence ID" value="NZ_BMQB01000010.1"/>
</dbReference>
<name>A0A8J3FCG6_9ACTN</name>
<protein>
    <recommendedName>
        <fullName evidence="3">Toxin</fullName>
    </recommendedName>
</protein>
<sequence>MPRASYTWAASAAEHGISRQRIRFVIERCGLPFAVPPEPPDRPFERLLFLGDDRDGTELEVMAVEMLDDSLYVIHAMKMRARYRKQYREAKSCRK</sequence>
<evidence type="ECO:0000313" key="2">
    <source>
        <dbReference type="Proteomes" id="UP000649739"/>
    </source>
</evidence>
<comment type="caution">
    <text evidence="1">The sequence shown here is derived from an EMBL/GenBank/DDBJ whole genome shotgun (WGS) entry which is preliminary data.</text>
</comment>
<evidence type="ECO:0008006" key="3">
    <source>
        <dbReference type="Google" id="ProtNLM"/>
    </source>
</evidence>
<proteinExistence type="predicted"/>